<protein>
    <submittedName>
        <fullName evidence="1">Uncharacterized protein</fullName>
    </submittedName>
</protein>
<evidence type="ECO:0000313" key="1">
    <source>
        <dbReference type="EMBL" id="MAA14123.1"/>
    </source>
</evidence>
<proteinExistence type="predicted"/>
<dbReference type="AlphaFoldDB" id="A0A224YIT6"/>
<dbReference type="EMBL" id="GFPF01002977">
    <property type="protein sequence ID" value="MAA14123.1"/>
    <property type="molecule type" value="Transcribed_RNA"/>
</dbReference>
<reference evidence="1" key="1">
    <citation type="journal article" date="2017" name="Parasit. Vectors">
        <title>Sialotranscriptomics of Rhipicephalus zambeziensis reveals intricate expression profiles of secretory proteins and suggests tight temporal transcriptional regulation during blood-feeding.</title>
        <authorList>
            <person name="de Castro M.H."/>
            <person name="de Klerk D."/>
            <person name="Pienaar R."/>
            <person name="Rees D.J.G."/>
            <person name="Mans B.J."/>
        </authorList>
    </citation>
    <scope>NUCLEOTIDE SEQUENCE</scope>
    <source>
        <tissue evidence="1">Salivary glands</tissue>
    </source>
</reference>
<name>A0A224YIT6_9ACAR</name>
<sequence>MQPSTAQSMQTIPAHSSSFSACFACRFVILLFLPRSSYSGHCATRKRTLVCLTLAISNYPRMPNASTVAKWPLRHNSSFVNWQSTHYASVRGHTHLHTL</sequence>
<accession>A0A224YIT6</accession>
<organism evidence="1">
    <name type="scientific">Rhipicephalus zambeziensis</name>
    <dbReference type="NCBI Taxonomy" id="60191"/>
    <lineage>
        <taxon>Eukaryota</taxon>
        <taxon>Metazoa</taxon>
        <taxon>Ecdysozoa</taxon>
        <taxon>Arthropoda</taxon>
        <taxon>Chelicerata</taxon>
        <taxon>Arachnida</taxon>
        <taxon>Acari</taxon>
        <taxon>Parasitiformes</taxon>
        <taxon>Ixodida</taxon>
        <taxon>Ixodoidea</taxon>
        <taxon>Ixodidae</taxon>
        <taxon>Rhipicephalinae</taxon>
        <taxon>Rhipicephalus</taxon>
        <taxon>Rhipicephalus</taxon>
    </lineage>
</organism>